<feature type="domain" description="Major facilitator superfamily (MFS) profile" evidence="6">
    <location>
        <begin position="29"/>
        <end position="415"/>
    </location>
</feature>
<evidence type="ECO:0000256" key="5">
    <source>
        <dbReference type="SAM" id="Phobius"/>
    </source>
</evidence>
<dbReference type="Gene3D" id="1.20.1250.20">
    <property type="entry name" value="MFS general substrate transporter like domains"/>
    <property type="match status" value="2"/>
</dbReference>
<evidence type="ECO:0000256" key="2">
    <source>
        <dbReference type="ARBA" id="ARBA00022692"/>
    </source>
</evidence>
<feature type="transmembrane region" description="Helical" evidence="5">
    <location>
        <begin position="29"/>
        <end position="53"/>
    </location>
</feature>
<gene>
    <name evidence="7" type="ORF">EYW47_27055</name>
</gene>
<comment type="caution">
    <text evidence="7">The sequence shown here is derived from an EMBL/GenBank/DDBJ whole genome shotgun (WGS) entry which is preliminary data.</text>
</comment>
<dbReference type="EMBL" id="SMRP01000017">
    <property type="protein sequence ID" value="TDG20160.1"/>
    <property type="molecule type" value="Genomic_DNA"/>
</dbReference>
<feature type="transmembrane region" description="Helical" evidence="5">
    <location>
        <begin position="323"/>
        <end position="345"/>
    </location>
</feature>
<evidence type="ECO:0000256" key="4">
    <source>
        <dbReference type="ARBA" id="ARBA00023136"/>
    </source>
</evidence>
<feature type="transmembrane region" description="Helical" evidence="5">
    <location>
        <begin position="182"/>
        <end position="200"/>
    </location>
</feature>
<dbReference type="PANTHER" id="PTHR23508">
    <property type="entry name" value="CARBOXYLIC ACID TRANSPORTER PROTEIN HOMOLOG"/>
    <property type="match status" value="1"/>
</dbReference>
<dbReference type="RefSeq" id="WP_133197915.1">
    <property type="nucleotide sequence ID" value="NZ_JBHUCW010000029.1"/>
</dbReference>
<keyword evidence="4 5" id="KW-0472">Membrane</keyword>
<evidence type="ECO:0000259" key="6">
    <source>
        <dbReference type="PROSITE" id="PS50850"/>
    </source>
</evidence>
<organism evidence="7 8">
    <name type="scientific">Paraburkholderia silviterrae</name>
    <dbReference type="NCBI Taxonomy" id="2528715"/>
    <lineage>
        <taxon>Bacteria</taxon>
        <taxon>Pseudomonadati</taxon>
        <taxon>Pseudomonadota</taxon>
        <taxon>Betaproteobacteria</taxon>
        <taxon>Burkholderiales</taxon>
        <taxon>Burkholderiaceae</taxon>
        <taxon>Paraburkholderia</taxon>
    </lineage>
</organism>
<feature type="transmembrane region" description="Helical" evidence="5">
    <location>
        <begin position="95"/>
        <end position="114"/>
    </location>
</feature>
<sequence length="436" mass="46572">MIDESLAPGDLETDAPSHIEPSNRYEWKAVTLMALGMGLVGIDRFLIVPLMPVLMRDLKLDYQDLGHITGALALAWGLSALLTGNLSDRIGFKRVIVPAMIGFSLLAGLGGLATGVGSLIAIRAFMGVAEGAFTPASIVATMDASPPSRHGRNVGIQQMMPALFGLGLTPIIVTQLLKVMNWPWIFLLVALPGLVVAFLSQRVLRRPSPIEIAKHTATHDTAQHRWYEVFRYRNVPLGILCMLCWLACQIVIAALFPNYLVDYLHLDLQQMGFVLSSLGFGGAIGALVLPALSDRVGRKPVMLLSTAGVFLSLWIFLRTGAAPVPLFVCLMIAMGCLYSLITLTVGPVAAEAVPVQLMSTASGMIIGIGEVFGGGVAPAYAGYLAKHFGIEHAVTMPLWTICAGAIAVAALKETAPMRIFGKRGNEPVENGGHDVR</sequence>
<feature type="transmembrane region" description="Helical" evidence="5">
    <location>
        <begin position="393"/>
        <end position="411"/>
    </location>
</feature>
<name>A0A4R5M398_9BURK</name>
<dbReference type="InterPro" id="IPR036259">
    <property type="entry name" value="MFS_trans_sf"/>
</dbReference>
<dbReference type="PANTHER" id="PTHR23508:SF10">
    <property type="entry name" value="CARBOXYLIC ACID TRANSPORTER PROTEIN HOMOLOG"/>
    <property type="match status" value="1"/>
</dbReference>
<dbReference type="AlphaFoldDB" id="A0A4R5M398"/>
<dbReference type="InterPro" id="IPR020846">
    <property type="entry name" value="MFS_dom"/>
</dbReference>
<reference evidence="7 8" key="1">
    <citation type="submission" date="2019-03" db="EMBL/GenBank/DDBJ databases">
        <title>Paraburkholderia sp. 4M-K11, isolated from subtropical forest soil.</title>
        <authorList>
            <person name="Gao Z.-H."/>
            <person name="Qiu L.-H."/>
        </authorList>
    </citation>
    <scope>NUCLEOTIDE SEQUENCE [LARGE SCALE GENOMIC DNA]</scope>
    <source>
        <strain evidence="7 8">4M-K11</strain>
    </source>
</reference>
<evidence type="ECO:0000256" key="3">
    <source>
        <dbReference type="ARBA" id="ARBA00022989"/>
    </source>
</evidence>
<feature type="transmembrane region" description="Helical" evidence="5">
    <location>
        <begin position="235"/>
        <end position="256"/>
    </location>
</feature>
<feature type="transmembrane region" description="Helical" evidence="5">
    <location>
        <begin position="65"/>
        <end position="83"/>
    </location>
</feature>
<dbReference type="GO" id="GO:0046943">
    <property type="term" value="F:carboxylic acid transmembrane transporter activity"/>
    <property type="evidence" value="ECO:0007669"/>
    <property type="project" value="TreeGrafter"/>
</dbReference>
<evidence type="ECO:0000313" key="8">
    <source>
        <dbReference type="Proteomes" id="UP000295722"/>
    </source>
</evidence>
<comment type="subcellular location">
    <subcellularLocation>
        <location evidence="1">Membrane</location>
        <topology evidence="1">Multi-pass membrane protein</topology>
    </subcellularLocation>
</comment>
<dbReference type="GO" id="GO:0005886">
    <property type="term" value="C:plasma membrane"/>
    <property type="evidence" value="ECO:0007669"/>
    <property type="project" value="TreeGrafter"/>
</dbReference>
<dbReference type="Pfam" id="PF07690">
    <property type="entry name" value="MFS_1"/>
    <property type="match status" value="1"/>
</dbReference>
<dbReference type="Proteomes" id="UP000295722">
    <property type="component" value="Unassembled WGS sequence"/>
</dbReference>
<proteinExistence type="predicted"/>
<keyword evidence="2 5" id="KW-0812">Transmembrane</keyword>
<dbReference type="OrthoDB" id="9810492at2"/>
<feature type="transmembrane region" description="Helical" evidence="5">
    <location>
        <begin position="301"/>
        <end position="317"/>
    </location>
</feature>
<feature type="transmembrane region" description="Helical" evidence="5">
    <location>
        <begin position="268"/>
        <end position="289"/>
    </location>
</feature>
<dbReference type="SUPFAM" id="SSF103473">
    <property type="entry name" value="MFS general substrate transporter"/>
    <property type="match status" value="1"/>
</dbReference>
<dbReference type="InterPro" id="IPR011701">
    <property type="entry name" value="MFS"/>
</dbReference>
<feature type="transmembrane region" description="Helical" evidence="5">
    <location>
        <begin position="357"/>
        <end position="381"/>
    </location>
</feature>
<accession>A0A4R5M398</accession>
<dbReference type="PROSITE" id="PS50850">
    <property type="entry name" value="MFS"/>
    <property type="match status" value="1"/>
</dbReference>
<keyword evidence="8" id="KW-1185">Reference proteome</keyword>
<keyword evidence="3 5" id="KW-1133">Transmembrane helix</keyword>
<evidence type="ECO:0000256" key="1">
    <source>
        <dbReference type="ARBA" id="ARBA00004141"/>
    </source>
</evidence>
<evidence type="ECO:0000313" key="7">
    <source>
        <dbReference type="EMBL" id="TDG20160.1"/>
    </source>
</evidence>
<protein>
    <submittedName>
        <fullName evidence="7">MFS transporter</fullName>
    </submittedName>
</protein>